<evidence type="ECO:0000313" key="2">
    <source>
        <dbReference type="Proteomes" id="UP000054498"/>
    </source>
</evidence>
<dbReference type="PANTHER" id="PTHR32039">
    <property type="entry name" value="MAGNESIUM-CHELATASE SUBUNIT CHLI"/>
    <property type="match status" value="1"/>
</dbReference>
<sequence length="62" mass="6556">MRIVAAATAVEGGRKTKKQLVFPFVKIQGQDEMKMALLLNVVDPNIGGVLVMGDRGTAKSVG</sequence>
<dbReference type="Gene3D" id="3.40.50.300">
    <property type="entry name" value="P-loop containing nucleotide triphosphate hydrolases"/>
    <property type="match status" value="1"/>
</dbReference>
<dbReference type="InterPro" id="IPR045006">
    <property type="entry name" value="CHLI-like"/>
</dbReference>
<dbReference type="PANTHER" id="PTHR32039:SF9">
    <property type="entry name" value="MAGNESIUM-CHELATASE SUBUNIT CHLI-2, CHLOROPLASTIC"/>
    <property type="match status" value="1"/>
</dbReference>
<feature type="non-terminal residue" evidence="1">
    <location>
        <position position="62"/>
    </location>
</feature>
<dbReference type="Proteomes" id="UP000054498">
    <property type="component" value="Unassembled WGS sequence"/>
</dbReference>
<dbReference type="RefSeq" id="XP_013891114.1">
    <property type="nucleotide sequence ID" value="XM_014035660.1"/>
</dbReference>
<gene>
    <name evidence="1" type="ORF">MNEG_15868</name>
</gene>
<proteinExistence type="predicted"/>
<dbReference type="AlphaFoldDB" id="A0A0D2LJE0"/>
<dbReference type="KEGG" id="mng:MNEG_15868"/>
<evidence type="ECO:0000313" key="1">
    <source>
        <dbReference type="EMBL" id="KIY92094.1"/>
    </source>
</evidence>
<dbReference type="EMBL" id="KK105960">
    <property type="protein sequence ID" value="KIY92094.1"/>
    <property type="molecule type" value="Genomic_DNA"/>
</dbReference>
<protein>
    <submittedName>
        <fullName evidence="1">Uncharacterized protein</fullName>
    </submittedName>
</protein>
<organism evidence="1 2">
    <name type="scientific">Monoraphidium neglectum</name>
    <dbReference type="NCBI Taxonomy" id="145388"/>
    <lineage>
        <taxon>Eukaryota</taxon>
        <taxon>Viridiplantae</taxon>
        <taxon>Chlorophyta</taxon>
        <taxon>core chlorophytes</taxon>
        <taxon>Chlorophyceae</taxon>
        <taxon>CS clade</taxon>
        <taxon>Sphaeropleales</taxon>
        <taxon>Selenastraceae</taxon>
        <taxon>Monoraphidium</taxon>
    </lineage>
</organism>
<reference evidence="1 2" key="1">
    <citation type="journal article" date="2013" name="BMC Genomics">
        <title>Reconstruction of the lipid metabolism for the microalga Monoraphidium neglectum from its genome sequence reveals characteristics suitable for biofuel production.</title>
        <authorList>
            <person name="Bogen C."/>
            <person name="Al-Dilaimi A."/>
            <person name="Albersmeier A."/>
            <person name="Wichmann J."/>
            <person name="Grundmann M."/>
            <person name="Rupp O."/>
            <person name="Lauersen K.J."/>
            <person name="Blifernez-Klassen O."/>
            <person name="Kalinowski J."/>
            <person name="Goesmann A."/>
            <person name="Mussgnug J.H."/>
            <person name="Kruse O."/>
        </authorList>
    </citation>
    <scope>NUCLEOTIDE SEQUENCE [LARGE SCALE GENOMIC DNA]</scope>
    <source>
        <strain evidence="1 2">SAG 48.87</strain>
    </source>
</reference>
<accession>A0A0D2LJE0</accession>
<dbReference type="GO" id="GO:0009570">
    <property type="term" value="C:chloroplast stroma"/>
    <property type="evidence" value="ECO:0007669"/>
    <property type="project" value="TreeGrafter"/>
</dbReference>
<dbReference type="InterPro" id="IPR027417">
    <property type="entry name" value="P-loop_NTPase"/>
</dbReference>
<keyword evidence="2" id="KW-1185">Reference proteome</keyword>
<dbReference type="GO" id="GO:0015995">
    <property type="term" value="P:chlorophyll biosynthetic process"/>
    <property type="evidence" value="ECO:0007669"/>
    <property type="project" value="TreeGrafter"/>
</dbReference>
<dbReference type="STRING" id="145388.A0A0D2LJE0"/>
<name>A0A0D2LJE0_9CHLO</name>
<dbReference type="OrthoDB" id="34999at2759"/>
<dbReference type="GeneID" id="25733571"/>